<feature type="non-terminal residue" evidence="6">
    <location>
        <position position="1"/>
    </location>
</feature>
<dbReference type="PANTHER" id="PTHR12431">
    <property type="entry name" value="SORTING NEXIN 17 AND 27"/>
    <property type="match status" value="1"/>
</dbReference>
<dbReference type="OrthoDB" id="5772781at2759"/>
<comment type="similarity">
    <text evidence="1">Belongs to the sorting nexin family.</text>
</comment>
<comment type="caution">
    <text evidence="6">The sequence shown here is derived from an EMBL/GenBank/DDBJ whole genome shotgun (WGS) entry which is preliminary data.</text>
</comment>
<feature type="domain" description="Sortin nexin 17/31 FERM" evidence="5">
    <location>
        <begin position="13"/>
        <end position="62"/>
    </location>
</feature>
<dbReference type="GO" id="GO:0005769">
    <property type="term" value="C:early endosome"/>
    <property type="evidence" value="ECO:0007669"/>
    <property type="project" value="TreeGrafter"/>
</dbReference>
<evidence type="ECO:0000256" key="3">
    <source>
        <dbReference type="ARBA" id="ARBA00022927"/>
    </source>
</evidence>
<dbReference type="AlphaFoldDB" id="A0A7K4ZQI1"/>
<feature type="non-terminal residue" evidence="6">
    <location>
        <position position="235"/>
    </location>
</feature>
<name>A0A7K4ZQI1_9AVES</name>
<evidence type="ECO:0000313" key="6">
    <source>
        <dbReference type="EMBL" id="NWR73008.1"/>
    </source>
</evidence>
<keyword evidence="2" id="KW-0813">Transport</keyword>
<evidence type="ECO:0000313" key="7">
    <source>
        <dbReference type="Proteomes" id="UP000517892"/>
    </source>
</evidence>
<keyword evidence="3" id="KW-0653">Protein transport</keyword>
<feature type="domain" description="Sorting nexin-17/31 FERM" evidence="4">
    <location>
        <begin position="155"/>
        <end position="231"/>
    </location>
</feature>
<evidence type="ECO:0000256" key="1">
    <source>
        <dbReference type="ARBA" id="ARBA00010883"/>
    </source>
</evidence>
<dbReference type="Gene3D" id="3.10.20.90">
    <property type="entry name" value="Phosphatidylinositol 3-kinase Catalytic Subunit, Chain A, domain 1"/>
    <property type="match status" value="1"/>
</dbReference>
<reference evidence="6 7" key="1">
    <citation type="submission" date="2019-09" db="EMBL/GenBank/DDBJ databases">
        <title>Bird 10,000 Genomes (B10K) Project - Family phase.</title>
        <authorList>
            <person name="Zhang G."/>
        </authorList>
    </citation>
    <scope>NUCLEOTIDE SEQUENCE [LARGE SCALE GENOMIC DNA]</scope>
    <source>
        <strain evidence="6">B10K-DU-017-25</strain>
        <tissue evidence="6">Mixed tissue sample</tissue>
    </source>
</reference>
<protein>
    <submittedName>
        <fullName evidence="6">SNX31 protein</fullName>
    </submittedName>
</protein>
<accession>A0A7K4ZQI1</accession>
<dbReference type="EMBL" id="VYZI01000117">
    <property type="protein sequence ID" value="NWR73008.1"/>
    <property type="molecule type" value="Genomic_DNA"/>
</dbReference>
<evidence type="ECO:0000256" key="2">
    <source>
        <dbReference type="ARBA" id="ARBA00022448"/>
    </source>
</evidence>
<dbReference type="Pfam" id="PF21273">
    <property type="entry name" value="SNX17-27-31_F1_FERM"/>
    <property type="match status" value="1"/>
</dbReference>
<keyword evidence="7" id="KW-1185">Reference proteome</keyword>
<dbReference type="InterPro" id="IPR040842">
    <property type="entry name" value="SNX17/31_FERM"/>
</dbReference>
<dbReference type="InterPro" id="IPR011993">
    <property type="entry name" value="PH-like_dom_sf"/>
</dbReference>
<dbReference type="GO" id="GO:0035091">
    <property type="term" value="F:phosphatidylinositol binding"/>
    <property type="evidence" value="ECO:0007669"/>
    <property type="project" value="TreeGrafter"/>
</dbReference>
<proteinExistence type="inferred from homology"/>
<organism evidence="6 7">
    <name type="scientific">Centropus unirufus</name>
    <dbReference type="NCBI Taxonomy" id="1118519"/>
    <lineage>
        <taxon>Eukaryota</taxon>
        <taxon>Metazoa</taxon>
        <taxon>Chordata</taxon>
        <taxon>Craniata</taxon>
        <taxon>Vertebrata</taxon>
        <taxon>Euteleostomi</taxon>
        <taxon>Archelosauria</taxon>
        <taxon>Archosauria</taxon>
        <taxon>Dinosauria</taxon>
        <taxon>Saurischia</taxon>
        <taxon>Theropoda</taxon>
        <taxon>Coelurosauria</taxon>
        <taxon>Aves</taxon>
        <taxon>Neognathae</taxon>
        <taxon>Neoaves</taxon>
        <taxon>Otidimorphae</taxon>
        <taxon>Cuculiformes</taxon>
        <taxon>Centropidae</taxon>
        <taxon>Centropus</taxon>
    </lineage>
</organism>
<dbReference type="InterPro" id="IPR048763">
    <property type="entry name" value="SNX17-31_FERM_F1"/>
</dbReference>
<dbReference type="Gene3D" id="2.30.29.30">
    <property type="entry name" value="Pleckstrin-homology domain (PH domain)/Phosphotyrosine-binding domain (PTB)"/>
    <property type="match status" value="1"/>
</dbReference>
<evidence type="ECO:0000259" key="4">
    <source>
        <dbReference type="Pfam" id="PF18116"/>
    </source>
</evidence>
<dbReference type="GO" id="GO:0032456">
    <property type="term" value="P:endocytic recycling"/>
    <property type="evidence" value="ECO:0007669"/>
    <property type="project" value="TreeGrafter"/>
</dbReference>
<sequence length="235" mass="27667">QDTFQIQTQRAPLDVYLADGSNIRLDIQTLDRRILEARWVLSRELIQYFSLFFFQDHDDGALSGKFCKFFLGCTYLHIMSFFSLGMEEILDPLDTALMDCRAALELLNMQVKLIEEVQRNWIKLTEVQMQELEFLSFFFFLVWFLEPIRGAQFYGYLRLDPGIRDYPEKGCSASIYVGNDEINCCIKLLTNQTEEISFKINKLRNWQITFLVSFPDGEDNALELRFEYNDSGTWE</sequence>
<dbReference type="Proteomes" id="UP000517892">
    <property type="component" value="Unassembled WGS sequence"/>
</dbReference>
<gene>
    <name evidence="6" type="primary">Snx31</name>
    <name evidence="6" type="ORF">CENUNI_R15499</name>
</gene>
<dbReference type="PANTHER" id="PTHR12431:SF15">
    <property type="entry name" value="SORTING NEXIN-31"/>
    <property type="match status" value="1"/>
</dbReference>
<dbReference type="GO" id="GO:0006886">
    <property type="term" value="P:intracellular protein transport"/>
    <property type="evidence" value="ECO:0007669"/>
    <property type="project" value="TreeGrafter"/>
</dbReference>
<dbReference type="Gene3D" id="1.20.80.60">
    <property type="match status" value="1"/>
</dbReference>
<evidence type="ECO:0000259" key="5">
    <source>
        <dbReference type="Pfam" id="PF21273"/>
    </source>
</evidence>
<dbReference type="Pfam" id="PF18116">
    <property type="entry name" value="SNX17_FERM_C"/>
    <property type="match status" value="1"/>
</dbReference>